<dbReference type="CDD" id="cd04301">
    <property type="entry name" value="NAT_SF"/>
    <property type="match status" value="1"/>
</dbReference>
<organism evidence="2 3">
    <name type="scientific">Macrococcus brunensis</name>
    <dbReference type="NCBI Taxonomy" id="198483"/>
    <lineage>
        <taxon>Bacteria</taxon>
        <taxon>Bacillati</taxon>
        <taxon>Bacillota</taxon>
        <taxon>Bacilli</taxon>
        <taxon>Bacillales</taxon>
        <taxon>Staphylococcaceae</taxon>
        <taxon>Macrococcus</taxon>
    </lineage>
</organism>
<dbReference type="Pfam" id="PF00583">
    <property type="entry name" value="Acetyltransf_1"/>
    <property type="match status" value="1"/>
</dbReference>
<feature type="domain" description="N-acetyltransferase" evidence="1">
    <location>
        <begin position="3"/>
        <end position="155"/>
    </location>
</feature>
<dbReference type="OrthoDB" id="66776at2"/>
<accession>A0A4R6BE66</accession>
<evidence type="ECO:0000313" key="3">
    <source>
        <dbReference type="Proteomes" id="UP000295310"/>
    </source>
</evidence>
<protein>
    <submittedName>
        <fullName evidence="2">GNAT family N-acetyltransferase</fullName>
    </submittedName>
</protein>
<dbReference type="InterPro" id="IPR000182">
    <property type="entry name" value="GNAT_dom"/>
</dbReference>
<dbReference type="PROSITE" id="PS51186">
    <property type="entry name" value="GNAT"/>
    <property type="match status" value="1"/>
</dbReference>
<dbReference type="AlphaFoldDB" id="A0A4R6BE66"/>
<name>A0A4R6BE66_9STAP</name>
<keyword evidence="2" id="KW-0808">Transferase</keyword>
<keyword evidence="3" id="KW-1185">Reference proteome</keyword>
<evidence type="ECO:0000313" key="2">
    <source>
        <dbReference type="EMBL" id="TDL98101.1"/>
    </source>
</evidence>
<sequence length="163" mass="18890">MQLEFYDETMSQTLQSFQLTDEQLRFVKSPQLNVKEAEKMPSRKPVFGFDRENAVVFFVLDTDSEYKEKFNVCHSIYIRSFAVAPDYARQGYATAALKALPDFVRTHYPEIEYITLIVDEPNPGAKELYLKEGFELGDAIQGPRYPGYTMKKRIKTSDLIYTT</sequence>
<dbReference type="InterPro" id="IPR016181">
    <property type="entry name" value="Acyl_CoA_acyltransferase"/>
</dbReference>
<gene>
    <name evidence="2" type="ORF">ERX27_05340</name>
</gene>
<dbReference type="Proteomes" id="UP000295310">
    <property type="component" value="Unassembled WGS sequence"/>
</dbReference>
<comment type="caution">
    <text evidence="2">The sequence shown here is derived from an EMBL/GenBank/DDBJ whole genome shotgun (WGS) entry which is preliminary data.</text>
</comment>
<evidence type="ECO:0000259" key="1">
    <source>
        <dbReference type="PROSITE" id="PS51186"/>
    </source>
</evidence>
<dbReference type="Gene3D" id="3.40.630.30">
    <property type="match status" value="1"/>
</dbReference>
<dbReference type="GO" id="GO:0016747">
    <property type="term" value="F:acyltransferase activity, transferring groups other than amino-acyl groups"/>
    <property type="evidence" value="ECO:0007669"/>
    <property type="project" value="InterPro"/>
</dbReference>
<dbReference type="SUPFAM" id="SSF55729">
    <property type="entry name" value="Acyl-CoA N-acyltransferases (Nat)"/>
    <property type="match status" value="1"/>
</dbReference>
<reference evidence="2 3" key="1">
    <citation type="submission" date="2019-01" db="EMBL/GenBank/DDBJ databases">
        <title>Draft genome sequences of the type strains of six Macrococcus species.</title>
        <authorList>
            <person name="Mazhar S."/>
            <person name="Altermann E."/>
            <person name="Hill C."/>
            <person name="Mcauliffe O."/>
        </authorList>
    </citation>
    <scope>NUCLEOTIDE SEQUENCE [LARGE SCALE GENOMIC DNA]</scope>
    <source>
        <strain evidence="2 3">CCM4811</strain>
    </source>
</reference>
<dbReference type="EMBL" id="SCWA01000007">
    <property type="protein sequence ID" value="TDL98101.1"/>
    <property type="molecule type" value="Genomic_DNA"/>
</dbReference>
<dbReference type="RefSeq" id="WP_133431804.1">
    <property type="nucleotide sequence ID" value="NZ_SCWA01000007.1"/>
</dbReference>
<proteinExistence type="predicted"/>